<organism evidence="1 2">
    <name type="scientific">Saccharothrix violaceirubra</name>
    <dbReference type="NCBI Taxonomy" id="413306"/>
    <lineage>
        <taxon>Bacteria</taxon>
        <taxon>Bacillati</taxon>
        <taxon>Actinomycetota</taxon>
        <taxon>Actinomycetes</taxon>
        <taxon>Pseudonocardiales</taxon>
        <taxon>Pseudonocardiaceae</taxon>
        <taxon>Saccharothrix</taxon>
    </lineage>
</organism>
<keyword evidence="2" id="KW-1185">Reference proteome</keyword>
<evidence type="ECO:0000313" key="2">
    <source>
        <dbReference type="Proteomes" id="UP000542674"/>
    </source>
</evidence>
<gene>
    <name evidence="1" type="ORF">F4559_002538</name>
</gene>
<dbReference type="Proteomes" id="UP000542674">
    <property type="component" value="Unassembled WGS sequence"/>
</dbReference>
<reference evidence="1 2" key="1">
    <citation type="submission" date="2020-08" db="EMBL/GenBank/DDBJ databases">
        <title>Sequencing the genomes of 1000 actinobacteria strains.</title>
        <authorList>
            <person name="Klenk H.-P."/>
        </authorList>
    </citation>
    <scope>NUCLEOTIDE SEQUENCE [LARGE SCALE GENOMIC DNA]</scope>
    <source>
        <strain evidence="1 2">DSM 45084</strain>
    </source>
</reference>
<evidence type="ECO:0008006" key="3">
    <source>
        <dbReference type="Google" id="ProtNLM"/>
    </source>
</evidence>
<proteinExistence type="predicted"/>
<evidence type="ECO:0000313" key="1">
    <source>
        <dbReference type="EMBL" id="MBB4965179.1"/>
    </source>
</evidence>
<name>A0A7W7WVC2_9PSEU</name>
<sequence length="1605" mass="174948">MSRKKDQTSALLSVGAILPGTRSKGDDRDTLTARRYTHPGLGERAVVRLVPATLGQAEDLTCEFLGFGTPERTPSVGTARRVALGFPAWALVNDPANAHHALNLVKEVERLARTAKSRAGAAKDGFTQLGTMLGRSAPHFLPTFYEQAGRIFIEHNNHTYAASMFGKAREAEEVHDLDVDPQRLREVFLEFAFAGALTAKALSAQSKGLTRRHDPDDAYELFFTLCVERTRGGLPPYTGMPEDLRRLAKVAKRDLKAEDERVLRAVLDSSAISRAGAGFWKSYRDSLIGLAKRDAGIRALLLTFVPNSASLTDQWLEILESGGSTAVLVADEAVEGAPVPAEWLSSLLNVRMASWHGTPRSEALLDLVDRMAPRLVADDVPVRVLRRWWQGELDLLDLFALRGVPIAESKTKDVRLNVEAWLEDERPGRRDLVALAAHPDLGRALGTGLVIYLRNHQVNGIADPERLAPAVDVPGLRTALRDWITAHVDEAVTLALPGLDKHMDVWRPLRLPAAFADVPEAADKLAAVDVGAALHHTLRTGLVDELGWPALDEAVEKLEADNQPGKERVTVVGEGWPALVVRRGDTLVVAGPDGILAEHVVRIPPARRHSWSFLPYGRWFDGTLLVRWRNQDGEDEAYWSDAPDTIFHPSDETNYYGGPDVSPSILLPDGSRFNGRRAVRPGDTGVRLGRAVRGDGTSLWALTRIDWKTRWVEVDPATGESGRQSLPRFVEEFAADGTTLDLDASDLRPAVAATAASPLGLADGLHGWRVRQQADESWLGEGVDGRRATAGPGNDVPVGVLTLPGSELVLTRENDTYSLRDRAGVVLGTVSPMDLRTTYAAGTPLVAPFRWWHLLRPRDEAGSAALRALSRETVDELLEVAVAENSRVRTAEVDPVAEKAFRDRVAALLPAVTDARLLAGVVEVVRRAGSLLWGYREFGVTAEQARAVDLSSMSVAAHDVTTTDLSDAVGWFNTTIVRESRGTTRTAVPELLAALTEAVANPVAGPLPDSLTAYWYPAVPVVESLAHRAVSPLVPDRHRDALLLLLRSLADSALFAGTGKWRTVTVVVPENTPSPRNRVTPVGDGFLALLNEQWLDGRSTQYHGLQYSVAGTFELPAKWTASTESRFAEHVDRAWLTRLLDTYEERGPVPWHPGAVEALAEPTGMTGPEAAIVLAGMPGVERWDAVYMTTEHRRLIGLSQAEAKAGRQRLKPLSDDLRRHLLAAAVPSDPADLWTSGPDVASLAAMWNEFIGQRLRVPDEIAVEASKVLPMRDSADYLVGVLDPENTHWLTSDRDMFLGERGLESRNNGFGSANLLAVPQVLLWLAHRLPGGSPLRAALPRALELARQRVADPGFALELGRWEHWDSLRGALDAEPPADGTQTAVRDWLIVERRVDNYCTVVVRPGLVGPGDRELLVAVMSVTSSTRLLGALDLVAAPGTESACAASLPEGADPESYFQDPTVSAPHLVGEVAAKTGLSEDAAVLYLQLLAMPDPTDANVARWTGWKPARLRAAREALAATDLVLTAKRARAGRTLFLPGGWEALSTPHLPLESWKLPFYSLAQDRHWTVITPREPAGELFARAWQRVVDGDAPAYEELRTGRRR</sequence>
<dbReference type="RefSeq" id="WP_184668602.1">
    <property type="nucleotide sequence ID" value="NZ_BAABAI010000013.1"/>
</dbReference>
<comment type="caution">
    <text evidence="1">The sequence shown here is derived from an EMBL/GenBank/DDBJ whole genome shotgun (WGS) entry which is preliminary data.</text>
</comment>
<protein>
    <recommendedName>
        <fullName evidence="3">DNA-binding protein</fullName>
    </recommendedName>
</protein>
<accession>A0A7W7WVC2</accession>
<dbReference type="EMBL" id="JACHJS010000001">
    <property type="protein sequence ID" value="MBB4965179.1"/>
    <property type="molecule type" value="Genomic_DNA"/>
</dbReference>